<dbReference type="PANTHER" id="PTHR31677">
    <property type="entry name" value="AP2 DOMAIN CLASS TRANSCRIPTION FACTOR"/>
    <property type="match status" value="1"/>
</dbReference>
<evidence type="ECO:0000259" key="7">
    <source>
        <dbReference type="PROSITE" id="PS51032"/>
    </source>
</evidence>
<evidence type="ECO:0000256" key="5">
    <source>
        <dbReference type="ARBA" id="ARBA00023163"/>
    </source>
</evidence>
<protein>
    <submittedName>
        <fullName evidence="8">Ethylene-responsive transcription factor 4-like protein</fullName>
    </submittedName>
</protein>
<comment type="subcellular location">
    <subcellularLocation>
        <location evidence="1">Nucleus</location>
    </subcellularLocation>
</comment>
<evidence type="ECO:0000256" key="4">
    <source>
        <dbReference type="ARBA" id="ARBA00023125"/>
    </source>
</evidence>
<feature type="domain" description="AP2/ERF" evidence="7">
    <location>
        <begin position="21"/>
        <end position="78"/>
    </location>
</feature>
<evidence type="ECO:0000313" key="9">
    <source>
        <dbReference type="Proteomes" id="UP001151760"/>
    </source>
</evidence>
<dbReference type="Gene3D" id="3.30.730.10">
    <property type="entry name" value="AP2/ERF domain"/>
    <property type="match status" value="1"/>
</dbReference>
<keyword evidence="3" id="KW-0805">Transcription regulation</keyword>
<evidence type="ECO:0000256" key="1">
    <source>
        <dbReference type="ARBA" id="ARBA00004123"/>
    </source>
</evidence>
<keyword evidence="6" id="KW-0539">Nucleus</keyword>
<proteinExistence type="predicted"/>
<dbReference type="SUPFAM" id="SSF54171">
    <property type="entry name" value="DNA-binding domain"/>
    <property type="match status" value="1"/>
</dbReference>
<dbReference type="InterPro" id="IPR036955">
    <property type="entry name" value="AP2/ERF_dom_sf"/>
</dbReference>
<evidence type="ECO:0000256" key="2">
    <source>
        <dbReference type="ARBA" id="ARBA00022745"/>
    </source>
</evidence>
<dbReference type="EMBL" id="BQNB010012773">
    <property type="protein sequence ID" value="GJT07700.1"/>
    <property type="molecule type" value="Genomic_DNA"/>
</dbReference>
<reference evidence="8" key="2">
    <citation type="submission" date="2022-01" db="EMBL/GenBank/DDBJ databases">
        <authorList>
            <person name="Yamashiro T."/>
            <person name="Shiraishi A."/>
            <person name="Satake H."/>
            <person name="Nakayama K."/>
        </authorList>
    </citation>
    <scope>NUCLEOTIDE SEQUENCE</scope>
</reference>
<dbReference type="SMART" id="SM00380">
    <property type="entry name" value="AP2"/>
    <property type="match status" value="1"/>
</dbReference>
<accession>A0ABQ5AYG6</accession>
<keyword evidence="2" id="KW-0936">Ethylene signaling pathway</keyword>
<keyword evidence="5" id="KW-0804">Transcription</keyword>
<dbReference type="PANTHER" id="PTHR31677:SF157">
    <property type="entry name" value="AP2_ERF DOMAIN-CONTAINING PROTEIN"/>
    <property type="match status" value="1"/>
</dbReference>
<evidence type="ECO:0000313" key="8">
    <source>
        <dbReference type="EMBL" id="GJT07700.1"/>
    </source>
</evidence>
<evidence type="ECO:0000256" key="6">
    <source>
        <dbReference type="ARBA" id="ARBA00023242"/>
    </source>
</evidence>
<dbReference type="InterPro" id="IPR016177">
    <property type="entry name" value="DNA-bd_dom_sf"/>
</dbReference>
<reference evidence="8" key="1">
    <citation type="journal article" date="2022" name="Int. J. Mol. Sci.">
        <title>Draft Genome of Tanacetum Coccineum: Genomic Comparison of Closely Related Tanacetum-Family Plants.</title>
        <authorList>
            <person name="Yamashiro T."/>
            <person name="Shiraishi A."/>
            <person name="Nakayama K."/>
            <person name="Satake H."/>
        </authorList>
    </citation>
    <scope>NUCLEOTIDE SEQUENCE</scope>
</reference>
<dbReference type="InterPro" id="IPR001471">
    <property type="entry name" value="AP2/ERF_dom"/>
</dbReference>
<keyword evidence="4" id="KW-0238">DNA-binding</keyword>
<organism evidence="8 9">
    <name type="scientific">Tanacetum coccineum</name>
    <dbReference type="NCBI Taxonomy" id="301880"/>
    <lineage>
        <taxon>Eukaryota</taxon>
        <taxon>Viridiplantae</taxon>
        <taxon>Streptophyta</taxon>
        <taxon>Embryophyta</taxon>
        <taxon>Tracheophyta</taxon>
        <taxon>Spermatophyta</taxon>
        <taxon>Magnoliopsida</taxon>
        <taxon>eudicotyledons</taxon>
        <taxon>Gunneridae</taxon>
        <taxon>Pentapetalae</taxon>
        <taxon>asterids</taxon>
        <taxon>campanulids</taxon>
        <taxon>Asterales</taxon>
        <taxon>Asteraceae</taxon>
        <taxon>Asteroideae</taxon>
        <taxon>Anthemideae</taxon>
        <taxon>Anthemidinae</taxon>
        <taxon>Tanacetum</taxon>
    </lineage>
</organism>
<keyword evidence="9" id="KW-1185">Reference proteome</keyword>
<name>A0ABQ5AYG6_9ASTR</name>
<evidence type="ECO:0000256" key="3">
    <source>
        <dbReference type="ARBA" id="ARBA00023015"/>
    </source>
</evidence>
<dbReference type="Proteomes" id="UP001151760">
    <property type="component" value="Unassembled WGS sequence"/>
</dbReference>
<dbReference type="PRINTS" id="PR00367">
    <property type="entry name" value="ETHRSPELEMNT"/>
</dbReference>
<comment type="caution">
    <text evidence="8">The sequence shown here is derived from an EMBL/GenBank/DDBJ whole genome shotgun (WGS) entry which is preliminary data.</text>
</comment>
<sequence length="207" mass="22511">MSSRHKHDKKTAAANGPVERYYRGVHKRLGGHYGDLITNPGKHTSLWLGTFDTAEQAALVYDLAARQLQGNKAKTNFPNPNHLLWPEAALPPQALKVRLLTYSGGDLAAEPIFMYHPAALLPPEALELSLLIYSSGGHAAAGPMFMYHPAAPLLPEVLKLSLSSYYGGHVAAGLNFMYHPGVINNDIHNNMNMSYETFVGESSNSGC</sequence>
<dbReference type="PROSITE" id="PS51032">
    <property type="entry name" value="AP2_ERF"/>
    <property type="match status" value="1"/>
</dbReference>
<gene>
    <name evidence="8" type="ORF">Tco_0842162</name>
</gene>
<dbReference type="CDD" id="cd00018">
    <property type="entry name" value="AP2"/>
    <property type="match status" value="1"/>
</dbReference>